<comment type="caution">
    <text evidence="2">The sequence shown here is derived from an EMBL/GenBank/DDBJ whole genome shotgun (WGS) entry which is preliminary data.</text>
</comment>
<organism evidence="2 3">
    <name type="scientific">Candidatus Yanofskybacteria bacterium RIFCSPHIGHO2_01_FULL_41_53</name>
    <dbReference type="NCBI Taxonomy" id="1802663"/>
    <lineage>
        <taxon>Bacteria</taxon>
        <taxon>Candidatus Yanofskyibacteriota</taxon>
    </lineage>
</organism>
<dbReference type="GO" id="GO:0050577">
    <property type="term" value="F:GDP-L-fucose synthase activity"/>
    <property type="evidence" value="ECO:0007669"/>
    <property type="project" value="TreeGrafter"/>
</dbReference>
<reference evidence="2 3" key="1">
    <citation type="journal article" date="2016" name="Nat. Commun.">
        <title>Thousands of microbial genomes shed light on interconnected biogeochemical processes in an aquifer system.</title>
        <authorList>
            <person name="Anantharaman K."/>
            <person name="Brown C.T."/>
            <person name="Hug L.A."/>
            <person name="Sharon I."/>
            <person name="Castelle C.J."/>
            <person name="Probst A.J."/>
            <person name="Thomas B.C."/>
            <person name="Singh A."/>
            <person name="Wilkins M.J."/>
            <person name="Karaoz U."/>
            <person name="Brodie E.L."/>
            <person name="Williams K.H."/>
            <person name="Hubbard S.S."/>
            <person name="Banfield J.F."/>
        </authorList>
    </citation>
    <scope>NUCLEOTIDE SEQUENCE [LARGE SCALE GENOMIC DNA]</scope>
</reference>
<evidence type="ECO:0000259" key="1">
    <source>
        <dbReference type="Pfam" id="PF01370"/>
    </source>
</evidence>
<dbReference type="InterPro" id="IPR036291">
    <property type="entry name" value="NAD(P)-bd_dom_sf"/>
</dbReference>
<sequence>MIIVHSNSNKGLEAGLMTKKRVLVCGASGFIGRNIFERLSERKDIELIGTYHNNRFSSDPRLVKVDLTDKHEVNELLKGVDILIQAAAVTSGSKQIKERPFIHITDNGIMNLLMYQASFDQRIGMVIFFSCSVMYPGGDKPAKESDLNLNDGMHPTYFGAGWTKIYLEKMCDFYSRLGRTKFLVIRHSNIYGPYDKYDLEKSHMFGANVTKVMTAKDGDEITVWGTGQEKRDLVYVSDLVDFVELAMAKQDRDSFDLVNVGCGEALSVNDIISKIITASGKNLSLAHNVTGPTIPVSITLDATRAKDIYGWQPKVSLDTGIARTIDWYRKNIL</sequence>
<dbReference type="InterPro" id="IPR001509">
    <property type="entry name" value="Epimerase_deHydtase"/>
</dbReference>
<proteinExistence type="predicted"/>
<gene>
    <name evidence="2" type="ORF">A2650_03810</name>
</gene>
<dbReference type="EMBL" id="MGJD01000029">
    <property type="protein sequence ID" value="OGN00082.1"/>
    <property type="molecule type" value="Genomic_DNA"/>
</dbReference>
<dbReference type="PANTHER" id="PTHR43238:SF1">
    <property type="entry name" value="GDP-L-FUCOSE SYNTHASE"/>
    <property type="match status" value="1"/>
</dbReference>
<accession>A0A1F8EGX0</accession>
<evidence type="ECO:0000313" key="3">
    <source>
        <dbReference type="Proteomes" id="UP000177117"/>
    </source>
</evidence>
<evidence type="ECO:0000313" key="2">
    <source>
        <dbReference type="EMBL" id="OGN00082.1"/>
    </source>
</evidence>
<protein>
    <recommendedName>
        <fullName evidence="1">NAD-dependent epimerase/dehydratase domain-containing protein</fullName>
    </recommendedName>
</protein>
<dbReference type="AlphaFoldDB" id="A0A1F8EGX0"/>
<dbReference type="Gene3D" id="3.90.25.10">
    <property type="entry name" value="UDP-galactose 4-epimerase, domain 1"/>
    <property type="match status" value="1"/>
</dbReference>
<feature type="domain" description="NAD-dependent epimerase/dehydratase" evidence="1">
    <location>
        <begin position="22"/>
        <end position="261"/>
    </location>
</feature>
<name>A0A1F8EGX0_9BACT</name>
<dbReference type="SUPFAM" id="SSF51735">
    <property type="entry name" value="NAD(P)-binding Rossmann-fold domains"/>
    <property type="match status" value="1"/>
</dbReference>
<dbReference type="Proteomes" id="UP000177117">
    <property type="component" value="Unassembled WGS sequence"/>
</dbReference>
<dbReference type="Gene3D" id="3.40.50.720">
    <property type="entry name" value="NAD(P)-binding Rossmann-like Domain"/>
    <property type="match status" value="1"/>
</dbReference>
<dbReference type="PANTHER" id="PTHR43238">
    <property type="entry name" value="GDP-L-FUCOSE SYNTHASE"/>
    <property type="match status" value="1"/>
</dbReference>
<dbReference type="Pfam" id="PF01370">
    <property type="entry name" value="Epimerase"/>
    <property type="match status" value="1"/>
</dbReference>